<gene>
    <name evidence="1" type="ORF">N0V83_002880</name>
</gene>
<evidence type="ECO:0000313" key="1">
    <source>
        <dbReference type="EMBL" id="KAJ4374139.1"/>
    </source>
</evidence>
<accession>A0A9W8YCY4</accession>
<dbReference type="PANTHER" id="PTHR24148">
    <property type="entry name" value="ANKYRIN REPEAT DOMAIN-CONTAINING PROTEIN 39 HOMOLOG-RELATED"/>
    <property type="match status" value="1"/>
</dbReference>
<evidence type="ECO:0008006" key="3">
    <source>
        <dbReference type="Google" id="ProtNLM"/>
    </source>
</evidence>
<reference evidence="1" key="1">
    <citation type="submission" date="2022-10" db="EMBL/GenBank/DDBJ databases">
        <title>Tapping the CABI collections for fungal endophytes: first genome assemblies for Collariella, Neodidymelliopsis, Ascochyta clinopodiicola, Didymella pomorum, Didymosphaeria variabile, Neocosmospora piperis and Neocucurbitaria cava.</title>
        <authorList>
            <person name="Hill R."/>
        </authorList>
    </citation>
    <scope>NUCLEOTIDE SEQUENCE</scope>
    <source>
        <strain evidence="1">IMI 356814</strain>
    </source>
</reference>
<dbReference type="PANTHER" id="PTHR24148:SF81">
    <property type="entry name" value="HETEROKARYON INCOMPATIBILITY DOMAIN-CONTAINING PROTEIN"/>
    <property type="match status" value="1"/>
</dbReference>
<comment type="caution">
    <text evidence="1">The sequence shown here is derived from an EMBL/GenBank/DDBJ whole genome shotgun (WGS) entry which is preliminary data.</text>
</comment>
<keyword evidence="2" id="KW-1185">Reference proteome</keyword>
<dbReference type="EMBL" id="JAPEUY010000004">
    <property type="protein sequence ID" value="KAJ4374139.1"/>
    <property type="molecule type" value="Genomic_DNA"/>
</dbReference>
<dbReference type="OrthoDB" id="2157530at2759"/>
<name>A0A9W8YCY4_9PLEO</name>
<dbReference type="AlphaFoldDB" id="A0A9W8YCY4"/>
<organism evidence="1 2">
    <name type="scientific">Neocucurbitaria cava</name>
    <dbReference type="NCBI Taxonomy" id="798079"/>
    <lineage>
        <taxon>Eukaryota</taxon>
        <taxon>Fungi</taxon>
        <taxon>Dikarya</taxon>
        <taxon>Ascomycota</taxon>
        <taxon>Pezizomycotina</taxon>
        <taxon>Dothideomycetes</taxon>
        <taxon>Pleosporomycetidae</taxon>
        <taxon>Pleosporales</taxon>
        <taxon>Pleosporineae</taxon>
        <taxon>Cucurbitariaceae</taxon>
        <taxon>Neocucurbitaria</taxon>
    </lineage>
</organism>
<dbReference type="InterPro" id="IPR052895">
    <property type="entry name" value="HetReg/Transcr_Mod"/>
</dbReference>
<proteinExistence type="predicted"/>
<sequence>MAQIYSNAWQVVVYLGEEDLGFGSRNIWLEESKRLSALKGLFAKRWVSRVWVIQEVALAQRVMMITGDVECLWTTDLLSRIRGRARACGLQTPGPLAWDPVVNASTRDLLSMLHISRNCLSTDPRDKIYGLLGLTNERLQNLIPVDYSQTVEDVLTSAAAAIIICREDLDILAYASSSLGIRHAAGCLPTWVPDWTEHRDDTIVRLQFQSFEIGPWRSLDKMRGIKPSYLYELDWDGVVQIPPKSGATSILKPYLNIRAHCIGEIDGSNRQTEAQISQWPTTHKFSHQLMITFIDARI</sequence>
<evidence type="ECO:0000313" key="2">
    <source>
        <dbReference type="Proteomes" id="UP001140560"/>
    </source>
</evidence>
<protein>
    <recommendedName>
        <fullName evidence="3">Heterokaryon incompatibility domain-containing protein</fullName>
    </recommendedName>
</protein>
<dbReference type="Proteomes" id="UP001140560">
    <property type="component" value="Unassembled WGS sequence"/>
</dbReference>